<evidence type="ECO:0000259" key="2">
    <source>
        <dbReference type="Pfam" id="PF24883"/>
    </source>
</evidence>
<protein>
    <recommendedName>
        <fullName evidence="2">Nephrocystin 3-like N-terminal domain-containing protein</fullName>
    </recommendedName>
</protein>
<keyword evidence="4" id="KW-1185">Reference proteome</keyword>
<sequence>MRFIDHWNLESLIDFDYHVENLHNQSIVSRKWLCGKIYEELATSEKGIILTADMGNGKSSIVSNIVCAEQSSDWYAIRQNVLAYHFCRYDSISSTKAACFIRNIVSAIVNRYLELGNSILSDDIANEILYRRRCSEDPISCLEIVIINPLRITSS</sequence>
<proteinExistence type="predicted"/>
<evidence type="ECO:0000313" key="3">
    <source>
        <dbReference type="EMBL" id="CAC5384596.1"/>
    </source>
</evidence>
<organism evidence="3 4">
    <name type="scientific">Mytilus coruscus</name>
    <name type="common">Sea mussel</name>
    <dbReference type="NCBI Taxonomy" id="42192"/>
    <lineage>
        <taxon>Eukaryota</taxon>
        <taxon>Metazoa</taxon>
        <taxon>Spiralia</taxon>
        <taxon>Lophotrochozoa</taxon>
        <taxon>Mollusca</taxon>
        <taxon>Bivalvia</taxon>
        <taxon>Autobranchia</taxon>
        <taxon>Pteriomorphia</taxon>
        <taxon>Mytilida</taxon>
        <taxon>Mytiloidea</taxon>
        <taxon>Mytilidae</taxon>
        <taxon>Mytilinae</taxon>
        <taxon>Mytilus</taxon>
    </lineage>
</organism>
<accession>A0A6J8BLW8</accession>
<keyword evidence="1" id="KW-0677">Repeat</keyword>
<dbReference type="InterPro" id="IPR056884">
    <property type="entry name" value="NPHP3-like_N"/>
</dbReference>
<reference evidence="3 4" key="1">
    <citation type="submission" date="2020-06" db="EMBL/GenBank/DDBJ databases">
        <authorList>
            <person name="Li R."/>
            <person name="Bekaert M."/>
        </authorList>
    </citation>
    <scope>NUCLEOTIDE SEQUENCE [LARGE SCALE GENOMIC DNA]</scope>
    <source>
        <strain evidence="4">wild</strain>
    </source>
</reference>
<evidence type="ECO:0000313" key="4">
    <source>
        <dbReference type="Proteomes" id="UP000507470"/>
    </source>
</evidence>
<dbReference type="EMBL" id="CACVKT020003597">
    <property type="protein sequence ID" value="CAC5384596.1"/>
    <property type="molecule type" value="Genomic_DNA"/>
</dbReference>
<name>A0A6J8BLW8_MYTCO</name>
<evidence type="ECO:0000256" key="1">
    <source>
        <dbReference type="ARBA" id="ARBA00022737"/>
    </source>
</evidence>
<dbReference type="AlphaFoldDB" id="A0A6J8BLW8"/>
<dbReference type="Pfam" id="PF24883">
    <property type="entry name" value="NPHP3_N"/>
    <property type="match status" value="1"/>
</dbReference>
<dbReference type="Proteomes" id="UP000507470">
    <property type="component" value="Unassembled WGS sequence"/>
</dbReference>
<dbReference type="OrthoDB" id="5989012at2759"/>
<gene>
    <name evidence="3" type="ORF">MCOR_20219</name>
</gene>
<feature type="domain" description="Nephrocystin 3-like N-terminal" evidence="2">
    <location>
        <begin position="45"/>
        <end position="121"/>
    </location>
</feature>